<dbReference type="EMBL" id="JBANRG010000041">
    <property type="protein sequence ID" value="KAK7447411.1"/>
    <property type="molecule type" value="Genomic_DNA"/>
</dbReference>
<proteinExistence type="inferred from homology"/>
<dbReference type="PANTHER" id="PTHR11530">
    <property type="entry name" value="D-AMINO ACID OXIDASE"/>
    <property type="match status" value="1"/>
</dbReference>
<dbReference type="Proteomes" id="UP001498398">
    <property type="component" value="Unassembled WGS sequence"/>
</dbReference>
<comment type="caution">
    <text evidence="7">The sequence shown here is derived from an EMBL/GenBank/DDBJ whole genome shotgun (WGS) entry which is preliminary data.</text>
</comment>
<dbReference type="SUPFAM" id="SSF51971">
    <property type="entry name" value="Nucleotide-binding domain"/>
    <property type="match status" value="1"/>
</dbReference>
<protein>
    <recommendedName>
        <fullName evidence="6">FAD dependent oxidoreductase domain-containing protein</fullName>
    </recommendedName>
</protein>
<keyword evidence="4" id="KW-0274">FAD</keyword>
<evidence type="ECO:0000256" key="3">
    <source>
        <dbReference type="ARBA" id="ARBA00022630"/>
    </source>
</evidence>
<keyword evidence="5" id="KW-0560">Oxidoreductase</keyword>
<comment type="similarity">
    <text evidence="2">Belongs to the DAMOX/DASOX family.</text>
</comment>
<evidence type="ECO:0000256" key="2">
    <source>
        <dbReference type="ARBA" id="ARBA00006730"/>
    </source>
</evidence>
<dbReference type="Gene3D" id="3.30.9.10">
    <property type="entry name" value="D-Amino Acid Oxidase, subunit A, domain 2"/>
    <property type="match status" value="1"/>
</dbReference>
<dbReference type="InterPro" id="IPR006076">
    <property type="entry name" value="FAD-dep_OxRdtase"/>
</dbReference>
<feature type="domain" description="FAD dependent oxidoreductase" evidence="6">
    <location>
        <begin position="5"/>
        <end position="241"/>
    </location>
</feature>
<keyword evidence="8" id="KW-1185">Reference proteome</keyword>
<reference evidence="7 8" key="1">
    <citation type="submission" date="2024-01" db="EMBL/GenBank/DDBJ databases">
        <title>A draft genome for the cacao thread blight pathogen Marasmiellus scandens.</title>
        <authorList>
            <person name="Baruah I.K."/>
            <person name="Leung J."/>
            <person name="Bukari Y."/>
            <person name="Amoako-Attah I."/>
            <person name="Meinhardt L.W."/>
            <person name="Bailey B.A."/>
            <person name="Cohen S.P."/>
        </authorList>
    </citation>
    <scope>NUCLEOTIDE SEQUENCE [LARGE SCALE GENOMIC DNA]</scope>
    <source>
        <strain evidence="7 8">GH-19</strain>
    </source>
</reference>
<dbReference type="Gene3D" id="3.40.50.720">
    <property type="entry name" value="NAD(P)-binding Rossmann-like Domain"/>
    <property type="match status" value="1"/>
</dbReference>
<keyword evidence="3" id="KW-0285">Flavoprotein</keyword>
<accession>A0ABR1J1U1</accession>
<evidence type="ECO:0000259" key="6">
    <source>
        <dbReference type="Pfam" id="PF01266"/>
    </source>
</evidence>
<organism evidence="7 8">
    <name type="scientific">Marasmiellus scandens</name>
    <dbReference type="NCBI Taxonomy" id="2682957"/>
    <lineage>
        <taxon>Eukaryota</taxon>
        <taxon>Fungi</taxon>
        <taxon>Dikarya</taxon>
        <taxon>Basidiomycota</taxon>
        <taxon>Agaricomycotina</taxon>
        <taxon>Agaricomycetes</taxon>
        <taxon>Agaricomycetidae</taxon>
        <taxon>Agaricales</taxon>
        <taxon>Marasmiineae</taxon>
        <taxon>Omphalotaceae</taxon>
        <taxon>Marasmiellus</taxon>
    </lineage>
</organism>
<evidence type="ECO:0000256" key="5">
    <source>
        <dbReference type="ARBA" id="ARBA00023002"/>
    </source>
</evidence>
<dbReference type="PANTHER" id="PTHR11530:SF11">
    <property type="entry name" value="D-ASPARTATE OXIDASE"/>
    <property type="match status" value="1"/>
</dbReference>
<name>A0ABR1J1U1_9AGAR</name>
<dbReference type="Pfam" id="PF01266">
    <property type="entry name" value="DAO"/>
    <property type="match status" value="1"/>
</dbReference>
<gene>
    <name evidence="7" type="ORF">VKT23_014120</name>
</gene>
<dbReference type="SUPFAM" id="SSF54373">
    <property type="entry name" value="FAD-linked reductases, C-terminal domain"/>
    <property type="match status" value="1"/>
</dbReference>
<evidence type="ECO:0000313" key="8">
    <source>
        <dbReference type="Proteomes" id="UP001498398"/>
    </source>
</evidence>
<evidence type="ECO:0000256" key="1">
    <source>
        <dbReference type="ARBA" id="ARBA00001974"/>
    </source>
</evidence>
<dbReference type="InterPro" id="IPR023209">
    <property type="entry name" value="DAO"/>
</dbReference>
<evidence type="ECO:0000313" key="7">
    <source>
        <dbReference type="EMBL" id="KAK7447411.1"/>
    </source>
</evidence>
<sequence>MPPSVVIIGSGVTGLSIALALPRAYQVTVIARDHVGDNESKKWASPWAGAGCLPWINMSDEDVAIQKASFRYLWKLAKSDPDSSVKRVKNIAFWEKETLDGKKPWFEDFMVDCHKLPISDLPDGITMGYEFKTLTMNPQVYLRWLKDQVDAAGNVKFVRRELNHISEVLQDEHNANRENLVVVNATGCGAKYLGGVEDEAVQEARGQTLLVRSPLQTVYVRTGEEYSYAIPRGDGTVVLGGISQAGNTA</sequence>
<evidence type="ECO:0000256" key="4">
    <source>
        <dbReference type="ARBA" id="ARBA00022827"/>
    </source>
</evidence>
<comment type="cofactor">
    <cofactor evidence="1">
        <name>FAD</name>
        <dbReference type="ChEBI" id="CHEBI:57692"/>
    </cofactor>
</comment>